<dbReference type="Proteomes" id="UP001199919">
    <property type="component" value="Unassembled WGS sequence"/>
</dbReference>
<organism evidence="3 4">
    <name type="scientific">Mucilaginibacter roseus</name>
    <dbReference type="NCBI Taxonomy" id="1528868"/>
    <lineage>
        <taxon>Bacteria</taxon>
        <taxon>Pseudomonadati</taxon>
        <taxon>Bacteroidota</taxon>
        <taxon>Sphingobacteriia</taxon>
        <taxon>Sphingobacteriales</taxon>
        <taxon>Sphingobacteriaceae</taxon>
        <taxon>Mucilaginibacter</taxon>
    </lineage>
</organism>
<name>A0ABS8U404_9SPHI</name>
<protein>
    <recommendedName>
        <fullName evidence="5">DUF3300 domain-containing protein</fullName>
    </recommendedName>
</protein>
<comment type="caution">
    <text evidence="3">The sequence shown here is derived from an EMBL/GenBank/DDBJ whole genome shotgun (WGS) entry which is preliminary data.</text>
</comment>
<sequence length="176" mass="20352">MKKFIITTAIALSFLTIQKASAQLSVNINIGSQPAWGPVGYDYVNYYYLPDIDAYYDVPARRYVYLDNNVWVHRTYLPTRYRNYNLYNGYKVVINDRDPWRNHTVIHNKYVSYRGRPSTTVIRDSRDAKYVKYRTVNRVKVKHHGPNKSFVKVKGKGNPGHGPAHGRGNGHGHGKH</sequence>
<reference evidence="3 4" key="1">
    <citation type="submission" date="2021-12" db="EMBL/GenBank/DDBJ databases">
        <title>Mucilaginibacter roseus genome.</title>
        <authorList>
            <person name="Ferreira J.R."/>
            <person name="Newman J.D."/>
        </authorList>
    </citation>
    <scope>NUCLEOTIDE SEQUENCE [LARGE SCALE GENOMIC DNA]</scope>
    <source>
        <strain evidence="3 4">LMG 28454</strain>
    </source>
</reference>
<evidence type="ECO:0000313" key="4">
    <source>
        <dbReference type="Proteomes" id="UP001199919"/>
    </source>
</evidence>
<evidence type="ECO:0000256" key="2">
    <source>
        <dbReference type="SAM" id="SignalP"/>
    </source>
</evidence>
<dbReference type="RefSeq" id="WP_232177205.1">
    <property type="nucleotide sequence ID" value="NZ_JAJPWV010000003.1"/>
</dbReference>
<accession>A0ABS8U404</accession>
<evidence type="ECO:0008006" key="5">
    <source>
        <dbReference type="Google" id="ProtNLM"/>
    </source>
</evidence>
<gene>
    <name evidence="3" type="ORF">LT679_09355</name>
</gene>
<feature type="chain" id="PRO_5046779933" description="DUF3300 domain-containing protein" evidence="2">
    <location>
        <begin position="23"/>
        <end position="176"/>
    </location>
</feature>
<keyword evidence="2" id="KW-0732">Signal</keyword>
<proteinExistence type="predicted"/>
<evidence type="ECO:0000313" key="3">
    <source>
        <dbReference type="EMBL" id="MCD8740805.1"/>
    </source>
</evidence>
<feature type="region of interest" description="Disordered" evidence="1">
    <location>
        <begin position="148"/>
        <end position="176"/>
    </location>
</feature>
<keyword evidence="4" id="KW-1185">Reference proteome</keyword>
<dbReference type="EMBL" id="JAJPWV010000003">
    <property type="protein sequence ID" value="MCD8740805.1"/>
    <property type="molecule type" value="Genomic_DNA"/>
</dbReference>
<feature type="compositionally biased region" description="Gly residues" evidence="1">
    <location>
        <begin position="157"/>
        <end position="167"/>
    </location>
</feature>
<evidence type="ECO:0000256" key="1">
    <source>
        <dbReference type="SAM" id="MobiDB-lite"/>
    </source>
</evidence>
<feature type="signal peptide" evidence="2">
    <location>
        <begin position="1"/>
        <end position="22"/>
    </location>
</feature>